<sequence length="169" mass="18598">MNAVSSNPSDRVNWQTVLMFALGFWLSGSLLLDLVVVPSLFATGMMSQPGFASAGYSIFGLFNRVELLCAALVLTGVLVLFRRHELPQRHQKGSIALSAVLIIVAIIYTYIMTPQISSLGLQLNLFEVPESLSTAMMELHGGYWLLETLKLIAGATLLRWCYRNSCSLV</sequence>
<keyword evidence="3" id="KW-1185">Reference proteome</keyword>
<feature type="transmembrane region" description="Helical" evidence="1">
    <location>
        <begin position="93"/>
        <end position="111"/>
    </location>
</feature>
<dbReference type="EMBL" id="JADEWZ010000011">
    <property type="protein sequence ID" value="MBE9116090.1"/>
    <property type="molecule type" value="Genomic_DNA"/>
</dbReference>
<evidence type="ECO:0000313" key="2">
    <source>
        <dbReference type="EMBL" id="MBE9116090.1"/>
    </source>
</evidence>
<name>A0A8J7DWC8_9CYAN</name>
<reference evidence="2" key="1">
    <citation type="submission" date="2020-10" db="EMBL/GenBank/DDBJ databases">
        <authorList>
            <person name="Castelo-Branco R."/>
            <person name="Eusebio N."/>
            <person name="Adriana R."/>
            <person name="Vieira A."/>
            <person name="Brugerolle De Fraissinette N."/>
            <person name="Rezende De Castro R."/>
            <person name="Schneider M.P."/>
            <person name="Vasconcelos V."/>
            <person name="Leao P.N."/>
        </authorList>
    </citation>
    <scope>NUCLEOTIDE SEQUENCE</scope>
    <source>
        <strain evidence="2">LEGE 07157</strain>
    </source>
</reference>
<keyword evidence="1" id="KW-1133">Transmembrane helix</keyword>
<evidence type="ECO:0000256" key="1">
    <source>
        <dbReference type="SAM" id="Phobius"/>
    </source>
</evidence>
<dbReference type="Proteomes" id="UP000654482">
    <property type="component" value="Unassembled WGS sequence"/>
</dbReference>
<organism evidence="2 3">
    <name type="scientific">Lusitaniella coriacea LEGE 07157</name>
    <dbReference type="NCBI Taxonomy" id="945747"/>
    <lineage>
        <taxon>Bacteria</taxon>
        <taxon>Bacillati</taxon>
        <taxon>Cyanobacteriota</taxon>
        <taxon>Cyanophyceae</taxon>
        <taxon>Spirulinales</taxon>
        <taxon>Lusitaniellaceae</taxon>
        <taxon>Lusitaniella</taxon>
    </lineage>
</organism>
<feature type="transmembrane region" description="Helical" evidence="1">
    <location>
        <begin position="61"/>
        <end position="81"/>
    </location>
</feature>
<dbReference type="RefSeq" id="WP_194029182.1">
    <property type="nucleotide sequence ID" value="NZ_JADEWZ010000011.1"/>
</dbReference>
<protein>
    <submittedName>
        <fullName evidence="2">DUF4149 domain-containing protein</fullName>
    </submittedName>
</protein>
<dbReference type="AlphaFoldDB" id="A0A8J7DWC8"/>
<keyword evidence="1" id="KW-0812">Transmembrane</keyword>
<comment type="caution">
    <text evidence="2">The sequence shown here is derived from an EMBL/GenBank/DDBJ whole genome shotgun (WGS) entry which is preliminary data.</text>
</comment>
<keyword evidence="1" id="KW-0472">Membrane</keyword>
<feature type="transmembrane region" description="Helical" evidence="1">
    <location>
        <begin position="12"/>
        <end position="41"/>
    </location>
</feature>
<gene>
    <name evidence="2" type="ORF">IQ249_09305</name>
</gene>
<accession>A0A8J7DWC8</accession>
<evidence type="ECO:0000313" key="3">
    <source>
        <dbReference type="Proteomes" id="UP000654482"/>
    </source>
</evidence>
<feature type="transmembrane region" description="Helical" evidence="1">
    <location>
        <begin position="142"/>
        <end position="162"/>
    </location>
</feature>
<proteinExistence type="predicted"/>